<accession>A0ABV7R3W8</accession>
<dbReference type="EMBL" id="JBHRXJ010000004">
    <property type="protein sequence ID" value="MFC3528082.1"/>
    <property type="molecule type" value="Genomic_DNA"/>
</dbReference>
<dbReference type="RefSeq" id="WP_377743717.1">
    <property type="nucleotide sequence ID" value="NZ_JBHRXJ010000004.1"/>
</dbReference>
<protein>
    <submittedName>
        <fullName evidence="2">Uncharacterized protein</fullName>
    </submittedName>
</protein>
<feature type="chain" id="PRO_5046005681" evidence="1">
    <location>
        <begin position="19"/>
        <end position="212"/>
    </location>
</feature>
<evidence type="ECO:0000313" key="3">
    <source>
        <dbReference type="Proteomes" id="UP001595721"/>
    </source>
</evidence>
<feature type="signal peptide" evidence="1">
    <location>
        <begin position="1"/>
        <end position="18"/>
    </location>
</feature>
<organism evidence="2 3">
    <name type="scientific">Paracoccus mangrovi</name>
    <dbReference type="NCBI Taxonomy" id="1715645"/>
    <lineage>
        <taxon>Bacteria</taxon>
        <taxon>Pseudomonadati</taxon>
        <taxon>Pseudomonadota</taxon>
        <taxon>Alphaproteobacteria</taxon>
        <taxon>Rhodobacterales</taxon>
        <taxon>Paracoccaceae</taxon>
        <taxon>Paracoccus</taxon>
    </lineage>
</organism>
<dbReference type="Proteomes" id="UP001595721">
    <property type="component" value="Unassembled WGS sequence"/>
</dbReference>
<name>A0ABV7R3W8_9RHOB</name>
<gene>
    <name evidence="2" type="ORF">ACFOMH_07810</name>
</gene>
<evidence type="ECO:0000256" key="1">
    <source>
        <dbReference type="SAM" id="SignalP"/>
    </source>
</evidence>
<proteinExistence type="predicted"/>
<comment type="caution">
    <text evidence="2">The sequence shown here is derived from an EMBL/GenBank/DDBJ whole genome shotgun (WGS) entry which is preliminary data.</text>
</comment>
<evidence type="ECO:0000313" key="2">
    <source>
        <dbReference type="EMBL" id="MFC3528082.1"/>
    </source>
</evidence>
<sequence>MRLLRRLALIAFTGLAVAHIAAPATLAGEAGDLVFADRGPWDLSAGPLVWAIDQKGPEVAGFVPLGQGTITLRQVTDPSDGQPVLQLDEATARINRKIGPFPVSGGDPSLTFFLETVSRDMAALTGGSPFYIRDRLKDALFRGGAVEQQDGHPVASFQPFATDPNRDRMYGFGDLTLRFVLDGPDRPIRRMLAETGPLAGDRPAYRNEMVLK</sequence>
<keyword evidence="3" id="KW-1185">Reference proteome</keyword>
<reference evidence="3" key="1">
    <citation type="journal article" date="2019" name="Int. J. Syst. Evol. Microbiol.">
        <title>The Global Catalogue of Microorganisms (GCM) 10K type strain sequencing project: providing services to taxonomists for standard genome sequencing and annotation.</title>
        <authorList>
            <consortium name="The Broad Institute Genomics Platform"/>
            <consortium name="The Broad Institute Genome Sequencing Center for Infectious Disease"/>
            <person name="Wu L."/>
            <person name="Ma J."/>
        </authorList>
    </citation>
    <scope>NUCLEOTIDE SEQUENCE [LARGE SCALE GENOMIC DNA]</scope>
    <source>
        <strain evidence="3">KCTC 42899</strain>
    </source>
</reference>
<keyword evidence="1" id="KW-0732">Signal</keyword>